<gene>
    <name evidence="1" type="ORF">CDAR_225031</name>
</gene>
<keyword evidence="2" id="KW-1185">Reference proteome</keyword>
<dbReference type="EMBL" id="BPLQ01009033">
    <property type="protein sequence ID" value="GIY41067.1"/>
    <property type="molecule type" value="Genomic_DNA"/>
</dbReference>
<protein>
    <submittedName>
        <fullName evidence="1">Uncharacterized protein</fullName>
    </submittedName>
</protein>
<evidence type="ECO:0000313" key="2">
    <source>
        <dbReference type="Proteomes" id="UP001054837"/>
    </source>
</evidence>
<reference evidence="1 2" key="1">
    <citation type="submission" date="2021-06" db="EMBL/GenBank/DDBJ databases">
        <title>Caerostris darwini draft genome.</title>
        <authorList>
            <person name="Kono N."/>
            <person name="Arakawa K."/>
        </authorList>
    </citation>
    <scope>NUCLEOTIDE SEQUENCE [LARGE SCALE GENOMIC DNA]</scope>
</reference>
<dbReference type="AlphaFoldDB" id="A0AAV4T8M6"/>
<organism evidence="1 2">
    <name type="scientific">Caerostris darwini</name>
    <dbReference type="NCBI Taxonomy" id="1538125"/>
    <lineage>
        <taxon>Eukaryota</taxon>
        <taxon>Metazoa</taxon>
        <taxon>Ecdysozoa</taxon>
        <taxon>Arthropoda</taxon>
        <taxon>Chelicerata</taxon>
        <taxon>Arachnida</taxon>
        <taxon>Araneae</taxon>
        <taxon>Araneomorphae</taxon>
        <taxon>Entelegynae</taxon>
        <taxon>Araneoidea</taxon>
        <taxon>Araneidae</taxon>
        <taxon>Caerostris</taxon>
    </lineage>
</organism>
<comment type="caution">
    <text evidence="1">The sequence shown here is derived from an EMBL/GenBank/DDBJ whole genome shotgun (WGS) entry which is preliminary data.</text>
</comment>
<evidence type="ECO:0000313" key="1">
    <source>
        <dbReference type="EMBL" id="GIY41067.1"/>
    </source>
</evidence>
<name>A0AAV4T8M6_9ARAC</name>
<accession>A0AAV4T8M6</accession>
<proteinExistence type="predicted"/>
<dbReference type="Proteomes" id="UP001054837">
    <property type="component" value="Unassembled WGS sequence"/>
</dbReference>
<sequence>MSLFLNNRFCFKWGINKPFKVSRHAPRSKNGTIERFPSTHQMTEGPVETQLHPPRLLVKVGNRRWCITHQRFVLRIKYSDGCPVPTNTPGFDLLRNYFYFGTPNKGHDRIFPGRNKKLSMITQNP</sequence>